<dbReference type="OrthoDB" id="5398371at2759"/>
<evidence type="ECO:0000313" key="1">
    <source>
        <dbReference type="EMBL" id="KAF2119958.1"/>
    </source>
</evidence>
<protein>
    <recommendedName>
        <fullName evidence="3">BTB domain-containing protein</fullName>
    </recommendedName>
</protein>
<sequence>MSETTEPTTIAAKGDLILEVGQDEASRKFSYRVDSELLKQNSRYFDNLLSLRFNEGQQLLAALEALQAAGHSSFADVPVDALPSITIVNVGRISKVSSIQSLVADFLRALHNQDLSVANPPVANLANLAVVADRFDALQHFSRYIQRRKYLVALDARTKARGSASIPEEKARQKLLVGLLFDHSPWVTRYSKQLILRDSVLWKPGAVGDSTAALWWDVPNGIEDELIKRRECILDTINSLQSHFLKLYTSGERQCKLGYDSSPQCDSFQLGEAIRFFTRLGTLRLQGTIYDNTEPSYYNGDISRLLESLRQSPSYQIDRNHAHCGLRSRFIPLLDLLQNYLFLEASSLEIGICNDCWKKHRDVYPWSSAKGPMLWSPVKSCDEFTGMPRGCLARHLIIRDIFMAVERNWTA</sequence>
<proteinExistence type="predicted"/>
<reference evidence="1" key="1">
    <citation type="journal article" date="2020" name="Stud. Mycol.">
        <title>101 Dothideomycetes genomes: a test case for predicting lifestyles and emergence of pathogens.</title>
        <authorList>
            <person name="Haridas S."/>
            <person name="Albert R."/>
            <person name="Binder M."/>
            <person name="Bloem J."/>
            <person name="Labutti K."/>
            <person name="Salamov A."/>
            <person name="Andreopoulos B."/>
            <person name="Baker S."/>
            <person name="Barry K."/>
            <person name="Bills G."/>
            <person name="Bluhm B."/>
            <person name="Cannon C."/>
            <person name="Castanera R."/>
            <person name="Culley D."/>
            <person name="Daum C."/>
            <person name="Ezra D."/>
            <person name="Gonzalez J."/>
            <person name="Henrissat B."/>
            <person name="Kuo A."/>
            <person name="Liang C."/>
            <person name="Lipzen A."/>
            <person name="Lutzoni F."/>
            <person name="Magnuson J."/>
            <person name="Mondo S."/>
            <person name="Nolan M."/>
            <person name="Ohm R."/>
            <person name="Pangilinan J."/>
            <person name="Park H.-J."/>
            <person name="Ramirez L."/>
            <person name="Alfaro M."/>
            <person name="Sun H."/>
            <person name="Tritt A."/>
            <person name="Yoshinaga Y."/>
            <person name="Zwiers L.-H."/>
            <person name="Turgeon B."/>
            <person name="Goodwin S."/>
            <person name="Spatafora J."/>
            <person name="Crous P."/>
            <person name="Grigoriev I."/>
        </authorList>
    </citation>
    <scope>NUCLEOTIDE SEQUENCE</scope>
    <source>
        <strain evidence="1">CBS 627.86</strain>
    </source>
</reference>
<evidence type="ECO:0000313" key="2">
    <source>
        <dbReference type="Proteomes" id="UP000799770"/>
    </source>
</evidence>
<evidence type="ECO:0008006" key="3">
    <source>
        <dbReference type="Google" id="ProtNLM"/>
    </source>
</evidence>
<gene>
    <name evidence="1" type="ORF">BDV96DRAFT_610110</name>
</gene>
<dbReference type="Proteomes" id="UP000799770">
    <property type="component" value="Unassembled WGS sequence"/>
</dbReference>
<keyword evidence="2" id="KW-1185">Reference proteome</keyword>
<name>A0A6A5ZP13_9PLEO</name>
<dbReference type="AlphaFoldDB" id="A0A6A5ZP13"/>
<accession>A0A6A5ZP13</accession>
<dbReference type="EMBL" id="ML977314">
    <property type="protein sequence ID" value="KAF2119958.1"/>
    <property type="molecule type" value="Genomic_DNA"/>
</dbReference>
<organism evidence="1 2">
    <name type="scientific">Lophiotrema nucula</name>
    <dbReference type="NCBI Taxonomy" id="690887"/>
    <lineage>
        <taxon>Eukaryota</taxon>
        <taxon>Fungi</taxon>
        <taxon>Dikarya</taxon>
        <taxon>Ascomycota</taxon>
        <taxon>Pezizomycotina</taxon>
        <taxon>Dothideomycetes</taxon>
        <taxon>Pleosporomycetidae</taxon>
        <taxon>Pleosporales</taxon>
        <taxon>Lophiotremataceae</taxon>
        <taxon>Lophiotrema</taxon>
    </lineage>
</organism>